<dbReference type="AlphaFoldDB" id="A0A9W5YBI1"/>
<dbReference type="PROSITE" id="PS50928">
    <property type="entry name" value="ABC_TM1"/>
    <property type="match status" value="1"/>
</dbReference>
<reference evidence="7" key="1">
    <citation type="submission" date="2022-06" db="EMBL/GenBank/DDBJ databases">
        <title>Vallitalea longa sp. nov., an anaerobic bacterium isolated from marine sediment.</title>
        <authorList>
            <person name="Hirano S."/>
            <person name="Terahara T."/>
            <person name="Mori K."/>
            <person name="Hamada M."/>
            <person name="Matsumoto R."/>
            <person name="Kobayashi T."/>
        </authorList>
    </citation>
    <scope>NUCLEOTIDE SEQUENCE</scope>
    <source>
        <strain evidence="7">SH18-1</strain>
    </source>
</reference>
<evidence type="ECO:0000256" key="5">
    <source>
        <dbReference type="RuleBase" id="RU363032"/>
    </source>
</evidence>
<proteinExistence type="inferred from homology"/>
<keyword evidence="3 5" id="KW-1133">Transmembrane helix</keyword>
<sequence length="316" mass="36400">MKLALGKQFPIKHKKKKKNTKYLFKNYDLYLLMVLPLLYFVIFHYLPMYGVQLAFKDFIPTKGIWGSPWVGIKHFQKFFGSYYFWRLIRNTLGISIYHLLICFPFPIILALMLNEVNNKYFKKTVQTITYAPHFLSTVVLVGIVVNFASPQNGIINEIIKFFGGEPIFFMAEPKWFKTTYVFSDLWKQMGWSSIIYIAALSGINYELHEAAMVDGASRFQRILHINIPGIMPTVVILLILAVGRIMGVGFEKIFLMQNDLNMEASDVISTYVYRAGILDGQYSFSAAVGLFNSIINFILLISVNKISRRVSETSLW</sequence>
<keyword evidence="8" id="KW-1185">Reference proteome</keyword>
<evidence type="ECO:0000256" key="1">
    <source>
        <dbReference type="ARBA" id="ARBA00004141"/>
    </source>
</evidence>
<dbReference type="CDD" id="cd06261">
    <property type="entry name" value="TM_PBP2"/>
    <property type="match status" value="1"/>
</dbReference>
<evidence type="ECO:0000256" key="3">
    <source>
        <dbReference type="ARBA" id="ARBA00022989"/>
    </source>
</evidence>
<feature type="transmembrane region" description="Helical" evidence="5">
    <location>
        <begin position="128"/>
        <end position="148"/>
    </location>
</feature>
<accession>A0A9W5YBI1</accession>
<organism evidence="7 8">
    <name type="scientific">Vallitalea longa</name>
    <dbReference type="NCBI Taxonomy" id="2936439"/>
    <lineage>
        <taxon>Bacteria</taxon>
        <taxon>Bacillati</taxon>
        <taxon>Bacillota</taxon>
        <taxon>Clostridia</taxon>
        <taxon>Lachnospirales</taxon>
        <taxon>Vallitaleaceae</taxon>
        <taxon>Vallitalea</taxon>
    </lineage>
</organism>
<dbReference type="SUPFAM" id="SSF161098">
    <property type="entry name" value="MetI-like"/>
    <property type="match status" value="1"/>
</dbReference>
<dbReference type="RefSeq" id="WP_281813852.1">
    <property type="nucleotide sequence ID" value="NZ_BRLB01000002.1"/>
</dbReference>
<feature type="transmembrane region" description="Helical" evidence="5">
    <location>
        <begin position="282"/>
        <end position="303"/>
    </location>
</feature>
<feature type="transmembrane region" description="Helical" evidence="5">
    <location>
        <begin position="27"/>
        <end position="46"/>
    </location>
</feature>
<dbReference type="InterPro" id="IPR000515">
    <property type="entry name" value="MetI-like"/>
</dbReference>
<dbReference type="GO" id="GO:0055085">
    <property type="term" value="P:transmembrane transport"/>
    <property type="evidence" value="ECO:0007669"/>
    <property type="project" value="InterPro"/>
</dbReference>
<comment type="caution">
    <text evidence="7">The sequence shown here is derived from an EMBL/GenBank/DDBJ whole genome shotgun (WGS) entry which is preliminary data.</text>
</comment>
<name>A0A9W5YBI1_9FIRM</name>
<gene>
    <name evidence="7" type="ORF">SH1V18_13940</name>
</gene>
<keyword evidence="5" id="KW-0813">Transport</keyword>
<evidence type="ECO:0000313" key="7">
    <source>
        <dbReference type="EMBL" id="GKX28914.1"/>
    </source>
</evidence>
<keyword evidence="4 5" id="KW-0472">Membrane</keyword>
<dbReference type="GO" id="GO:0005886">
    <property type="term" value="C:plasma membrane"/>
    <property type="evidence" value="ECO:0007669"/>
    <property type="project" value="UniProtKB-SubCell"/>
</dbReference>
<protein>
    <submittedName>
        <fullName evidence="7">Sugar ABC transporter permease</fullName>
    </submittedName>
</protein>
<keyword evidence="2 5" id="KW-0812">Transmembrane</keyword>
<feature type="transmembrane region" description="Helical" evidence="5">
    <location>
        <begin position="227"/>
        <end position="246"/>
    </location>
</feature>
<evidence type="ECO:0000259" key="6">
    <source>
        <dbReference type="PROSITE" id="PS50928"/>
    </source>
</evidence>
<comment type="similarity">
    <text evidence="5">Belongs to the binding-protein-dependent transport system permease family.</text>
</comment>
<dbReference type="PANTHER" id="PTHR43496:SF1">
    <property type="entry name" value="POLYGALACTURONAN_RHAMNOGALACTURONAN TRANSPORT SYSTEM PERMEASE PROTEIN YTEP"/>
    <property type="match status" value="1"/>
</dbReference>
<dbReference type="Pfam" id="PF00528">
    <property type="entry name" value="BPD_transp_1"/>
    <property type="match status" value="1"/>
</dbReference>
<dbReference type="EMBL" id="BRLB01000002">
    <property type="protein sequence ID" value="GKX28914.1"/>
    <property type="molecule type" value="Genomic_DNA"/>
</dbReference>
<evidence type="ECO:0000256" key="2">
    <source>
        <dbReference type="ARBA" id="ARBA00022692"/>
    </source>
</evidence>
<feature type="domain" description="ABC transmembrane type-1" evidence="6">
    <location>
        <begin position="88"/>
        <end position="303"/>
    </location>
</feature>
<feature type="transmembrane region" description="Helical" evidence="5">
    <location>
        <begin position="94"/>
        <end position="116"/>
    </location>
</feature>
<dbReference type="PANTHER" id="PTHR43496">
    <property type="entry name" value="PROTEIN LPLB"/>
    <property type="match status" value="1"/>
</dbReference>
<evidence type="ECO:0000256" key="4">
    <source>
        <dbReference type="ARBA" id="ARBA00023136"/>
    </source>
</evidence>
<dbReference type="InterPro" id="IPR035906">
    <property type="entry name" value="MetI-like_sf"/>
</dbReference>
<evidence type="ECO:0000313" key="8">
    <source>
        <dbReference type="Proteomes" id="UP001144256"/>
    </source>
</evidence>
<dbReference type="Proteomes" id="UP001144256">
    <property type="component" value="Unassembled WGS sequence"/>
</dbReference>
<comment type="subcellular location">
    <subcellularLocation>
        <location evidence="5">Cell membrane</location>
        <topology evidence="5">Multi-pass membrane protein</topology>
    </subcellularLocation>
    <subcellularLocation>
        <location evidence="1">Membrane</location>
        <topology evidence="1">Multi-pass membrane protein</topology>
    </subcellularLocation>
</comment>
<dbReference type="Gene3D" id="1.10.3720.10">
    <property type="entry name" value="MetI-like"/>
    <property type="match status" value="1"/>
</dbReference>